<accession>A0A8D8YJU4</accession>
<reference evidence="1" key="1">
    <citation type="submission" date="2021-05" db="EMBL/GenBank/DDBJ databases">
        <authorList>
            <person name="Alioto T."/>
            <person name="Alioto T."/>
            <person name="Gomez Garrido J."/>
        </authorList>
    </citation>
    <scope>NUCLEOTIDE SEQUENCE</scope>
</reference>
<protein>
    <submittedName>
        <fullName evidence="1">Uncharacterized protein</fullName>
    </submittedName>
</protein>
<evidence type="ECO:0000313" key="1">
    <source>
        <dbReference type="EMBL" id="CAG6730135.1"/>
    </source>
</evidence>
<dbReference type="EMBL" id="HBUF01380693">
    <property type="protein sequence ID" value="CAG6730135.1"/>
    <property type="molecule type" value="Transcribed_RNA"/>
</dbReference>
<sequence>MCLRARTRAFVRIHEVDGFLANIFTLCEHEDFLVIYFAMQLHFMLHERYLNCVKTVKHKCFSQSNMGGIQTSNLQVQNPVLRRATEVGYLHVTYHKIKKIIAMARPASLLQVATR</sequence>
<name>A0A8D8YJU4_9HEMI</name>
<dbReference type="AlphaFoldDB" id="A0A8D8YJU4"/>
<proteinExistence type="predicted"/>
<organism evidence="1">
    <name type="scientific">Cacopsylla melanoneura</name>
    <dbReference type="NCBI Taxonomy" id="428564"/>
    <lineage>
        <taxon>Eukaryota</taxon>
        <taxon>Metazoa</taxon>
        <taxon>Ecdysozoa</taxon>
        <taxon>Arthropoda</taxon>
        <taxon>Hexapoda</taxon>
        <taxon>Insecta</taxon>
        <taxon>Pterygota</taxon>
        <taxon>Neoptera</taxon>
        <taxon>Paraneoptera</taxon>
        <taxon>Hemiptera</taxon>
        <taxon>Sternorrhyncha</taxon>
        <taxon>Psylloidea</taxon>
        <taxon>Psyllidae</taxon>
        <taxon>Psyllinae</taxon>
        <taxon>Cacopsylla</taxon>
    </lineage>
</organism>